<protein>
    <submittedName>
        <fullName evidence="2">Mu-like prophage major head subunit gpT family protein</fullName>
    </submittedName>
</protein>
<organism evidence="2 3">
    <name type="scientific">Campylobacter gastrosuis</name>
    <dbReference type="NCBI Taxonomy" id="2974576"/>
    <lineage>
        <taxon>Bacteria</taxon>
        <taxon>Pseudomonadati</taxon>
        <taxon>Campylobacterota</taxon>
        <taxon>Epsilonproteobacteria</taxon>
        <taxon>Campylobacterales</taxon>
        <taxon>Campylobacteraceae</taxon>
        <taxon>Campylobacter</taxon>
    </lineage>
</organism>
<dbReference type="EMBL" id="JANURM010000002">
    <property type="protein sequence ID" value="MDL0088156.1"/>
    <property type="molecule type" value="Genomic_DNA"/>
</dbReference>
<name>A0ABT7HMK1_9BACT</name>
<dbReference type="RefSeq" id="WP_284936804.1">
    <property type="nucleotide sequence ID" value="NZ_JANURM010000002.1"/>
</dbReference>
<dbReference type="Pfam" id="PF10124">
    <property type="entry name" value="Mu-like_gpT"/>
    <property type="match status" value="3"/>
</dbReference>
<dbReference type="InterPro" id="IPR018774">
    <property type="entry name" value="Phage_Mu_GpT"/>
</dbReference>
<feature type="domain" description="Bacteriophage Mu GpT" evidence="1">
    <location>
        <begin position="227"/>
        <end position="291"/>
    </location>
</feature>
<feature type="domain" description="Bacteriophage Mu GpT" evidence="1">
    <location>
        <begin position="154"/>
        <end position="222"/>
    </location>
</feature>
<gene>
    <name evidence="2" type="ORF">NYG85_02030</name>
</gene>
<feature type="domain" description="Bacteriophage Mu GpT" evidence="1">
    <location>
        <begin position="12"/>
        <end position="149"/>
    </location>
</feature>
<accession>A0ABT7HMK1</accession>
<comment type="caution">
    <text evidence="2">The sequence shown here is derived from an EMBL/GenBank/DDBJ whole genome shotgun (WGS) entry which is preliminary data.</text>
</comment>
<dbReference type="Proteomes" id="UP001173801">
    <property type="component" value="Unassembled WGS sequence"/>
</dbReference>
<sequence>MPKRTLDTAYMKEVSKGFKAVFNNALESINNDYTKVATEIKANTITVNYSWLADLPSMREWVGDRTLNELAAWNYAISKKDWEASIKVHRDVIEYDNLGIVKPRIQDLASAVPEHYNTMVFGLLEKNGDCYDGKKFFAKDHEIKGANFSNLAELELTAQNYLKTKAEMGRLIKDNGSPLRVRPTLIVVPPELEATAKELFLAEKNENGATNTLYKDVEVLVCYELTKKKAWYLLDTSRAIKPLILQINKSAEFVAQDSLEDEAAFMRKEFRYGVDTEDNAGYGLWQQAYANIPSE</sequence>
<reference evidence="2" key="2">
    <citation type="journal article" date="2023" name="Microorganisms">
        <title>Isolation and Genomic Characteristics of Cat-Borne Campylobacter felis sp. nov. and Sheep-Borne Campylobacter ovis sp. nov.</title>
        <authorList>
            <person name="Wang H."/>
            <person name="Li Y."/>
            <person name="Gu Y."/>
            <person name="Zhou G."/>
            <person name="Chen X."/>
            <person name="Zhang X."/>
            <person name="Shao Z."/>
            <person name="Zhang J."/>
            <person name="Zhang M."/>
        </authorList>
    </citation>
    <scope>NUCLEOTIDE SEQUENCE</scope>
    <source>
        <strain evidence="2">PS10</strain>
    </source>
</reference>
<evidence type="ECO:0000313" key="3">
    <source>
        <dbReference type="Proteomes" id="UP001173801"/>
    </source>
</evidence>
<keyword evidence="3" id="KW-1185">Reference proteome</keyword>
<evidence type="ECO:0000313" key="2">
    <source>
        <dbReference type="EMBL" id="MDL0088156.1"/>
    </source>
</evidence>
<proteinExistence type="predicted"/>
<reference evidence="2" key="1">
    <citation type="submission" date="2022-08" db="EMBL/GenBank/DDBJ databases">
        <authorList>
            <person name="Wang H."/>
        </authorList>
    </citation>
    <scope>NUCLEOTIDE SEQUENCE</scope>
    <source>
        <strain evidence="2">PS10</strain>
    </source>
</reference>
<evidence type="ECO:0000259" key="1">
    <source>
        <dbReference type="Pfam" id="PF10124"/>
    </source>
</evidence>